<dbReference type="PRINTS" id="PR00080">
    <property type="entry name" value="SDRFAMILY"/>
</dbReference>
<name>A0A382B7C1_9ZZZZ</name>
<dbReference type="SUPFAM" id="SSF51735">
    <property type="entry name" value="NAD(P)-binding Rossmann-fold domains"/>
    <property type="match status" value="1"/>
</dbReference>
<dbReference type="InterPro" id="IPR002347">
    <property type="entry name" value="SDR_fam"/>
</dbReference>
<gene>
    <name evidence="3" type="ORF">METZ01_LOCUS162026</name>
</gene>
<proteinExistence type="inferred from homology"/>
<reference evidence="3" key="1">
    <citation type="submission" date="2018-05" db="EMBL/GenBank/DDBJ databases">
        <authorList>
            <person name="Lanie J.A."/>
            <person name="Ng W.-L."/>
            <person name="Kazmierczak K.M."/>
            <person name="Andrzejewski T.M."/>
            <person name="Davidsen T.M."/>
            <person name="Wayne K.J."/>
            <person name="Tettelin H."/>
            <person name="Glass J.I."/>
            <person name="Rusch D."/>
            <person name="Podicherti R."/>
            <person name="Tsui H.-C.T."/>
            <person name="Winkler M.E."/>
        </authorList>
    </citation>
    <scope>NUCLEOTIDE SEQUENCE</scope>
</reference>
<comment type="similarity">
    <text evidence="1">Belongs to the short-chain dehydrogenases/reductases (SDR) family.</text>
</comment>
<dbReference type="FunFam" id="3.40.50.720:FF:000084">
    <property type="entry name" value="Short-chain dehydrogenase reductase"/>
    <property type="match status" value="1"/>
</dbReference>
<dbReference type="PANTHER" id="PTHR24321:SF11">
    <property type="entry name" value="BLR0893 PROTEIN"/>
    <property type="match status" value="1"/>
</dbReference>
<organism evidence="3">
    <name type="scientific">marine metagenome</name>
    <dbReference type="NCBI Taxonomy" id="408172"/>
    <lineage>
        <taxon>unclassified sequences</taxon>
        <taxon>metagenomes</taxon>
        <taxon>ecological metagenomes</taxon>
    </lineage>
</organism>
<dbReference type="InterPro" id="IPR020904">
    <property type="entry name" value="Sc_DH/Rdtase_CS"/>
</dbReference>
<dbReference type="CDD" id="cd05233">
    <property type="entry name" value="SDR_c"/>
    <property type="match status" value="1"/>
</dbReference>
<dbReference type="PROSITE" id="PS00061">
    <property type="entry name" value="ADH_SHORT"/>
    <property type="match status" value="1"/>
</dbReference>
<dbReference type="InterPro" id="IPR036291">
    <property type="entry name" value="NAD(P)-bd_dom_sf"/>
</dbReference>
<evidence type="ECO:0000313" key="3">
    <source>
        <dbReference type="EMBL" id="SVB09172.1"/>
    </source>
</evidence>
<dbReference type="PANTHER" id="PTHR24321">
    <property type="entry name" value="DEHYDROGENASES, SHORT CHAIN"/>
    <property type="match status" value="1"/>
</dbReference>
<sequence>MIMTQRFDDKVLIVTGGNQGIGRAASVAAAHLGASVVVASRTEKTGIETVGIIEKSEGRAIYVQTDVSDEASVVNMVKKTLESFGSIDMAFNNAGGGATSANPVSTLEQSVEDWDTTINNNLKGTWLCMKHEIPAMLEAGQGSIVNMSSIAGVRPVPVGGPSYTAAKSGIAGLTGMTGLEFAGRGIRINAVAPTVTLTERWHRDLEDKPELKNVISEIMPMSRPGNVEEVVNAVLWLLSESSSYVTGQTLSVDGAHSDSIGGYQSPRR</sequence>
<evidence type="ECO:0000256" key="1">
    <source>
        <dbReference type="ARBA" id="ARBA00006484"/>
    </source>
</evidence>
<dbReference type="Gene3D" id="3.40.50.720">
    <property type="entry name" value="NAD(P)-binding Rossmann-like Domain"/>
    <property type="match status" value="1"/>
</dbReference>
<dbReference type="Pfam" id="PF13561">
    <property type="entry name" value="adh_short_C2"/>
    <property type="match status" value="1"/>
</dbReference>
<evidence type="ECO:0008006" key="4">
    <source>
        <dbReference type="Google" id="ProtNLM"/>
    </source>
</evidence>
<protein>
    <recommendedName>
        <fullName evidence="4">Short-chain dehydrogenase/reductase SDR</fullName>
    </recommendedName>
</protein>
<dbReference type="AlphaFoldDB" id="A0A382B7C1"/>
<dbReference type="EMBL" id="UINC01028346">
    <property type="protein sequence ID" value="SVB09172.1"/>
    <property type="molecule type" value="Genomic_DNA"/>
</dbReference>
<accession>A0A382B7C1</accession>
<dbReference type="GO" id="GO:0016491">
    <property type="term" value="F:oxidoreductase activity"/>
    <property type="evidence" value="ECO:0007669"/>
    <property type="project" value="UniProtKB-KW"/>
</dbReference>
<evidence type="ECO:0000256" key="2">
    <source>
        <dbReference type="ARBA" id="ARBA00023002"/>
    </source>
</evidence>
<keyword evidence="2" id="KW-0560">Oxidoreductase</keyword>
<dbReference type="PRINTS" id="PR00081">
    <property type="entry name" value="GDHRDH"/>
</dbReference>